<protein>
    <submittedName>
        <fullName evidence="1">Uncharacterized protein</fullName>
    </submittedName>
</protein>
<sequence>MEIIKIGENTLQDFCIVSFNVSDAEDGDAEVHGKLSGEDMNSLFHLLVSFYDMPEFGFSLYTEEGKEIKFIKEEEK</sequence>
<dbReference type="EMBL" id="MT143986">
    <property type="protein sequence ID" value="QJA45110.1"/>
    <property type="molecule type" value="Genomic_DNA"/>
</dbReference>
<name>A0A6H1ZD49_9ZZZZ</name>
<accession>A0A6H1ZD49</accession>
<reference evidence="1" key="1">
    <citation type="submission" date="2020-03" db="EMBL/GenBank/DDBJ databases">
        <title>The deep terrestrial virosphere.</title>
        <authorList>
            <person name="Holmfeldt K."/>
            <person name="Nilsson E."/>
            <person name="Simone D."/>
            <person name="Lopez-Fernandez M."/>
            <person name="Wu X."/>
            <person name="de Brujin I."/>
            <person name="Lundin D."/>
            <person name="Andersson A."/>
            <person name="Bertilsson S."/>
            <person name="Dopson M."/>
        </authorList>
    </citation>
    <scope>NUCLEOTIDE SEQUENCE</scope>
    <source>
        <strain evidence="1">TM448A00186</strain>
    </source>
</reference>
<evidence type="ECO:0000313" key="1">
    <source>
        <dbReference type="EMBL" id="QJA45110.1"/>
    </source>
</evidence>
<proteinExistence type="predicted"/>
<gene>
    <name evidence="1" type="ORF">TM448A00186_0022</name>
</gene>
<dbReference type="AlphaFoldDB" id="A0A6H1ZD49"/>
<organism evidence="1">
    <name type="scientific">viral metagenome</name>
    <dbReference type="NCBI Taxonomy" id="1070528"/>
    <lineage>
        <taxon>unclassified sequences</taxon>
        <taxon>metagenomes</taxon>
        <taxon>organismal metagenomes</taxon>
    </lineage>
</organism>